<accession>A0A0E9X092</accession>
<protein>
    <submittedName>
        <fullName evidence="1">Uncharacterized protein</fullName>
    </submittedName>
</protein>
<reference evidence="1" key="2">
    <citation type="journal article" date="2015" name="Fish Shellfish Immunol.">
        <title>Early steps in the European eel (Anguilla anguilla)-Vibrio vulnificus interaction in the gills: Role of the RtxA13 toxin.</title>
        <authorList>
            <person name="Callol A."/>
            <person name="Pajuelo D."/>
            <person name="Ebbesson L."/>
            <person name="Teles M."/>
            <person name="MacKenzie S."/>
            <person name="Amaro C."/>
        </authorList>
    </citation>
    <scope>NUCLEOTIDE SEQUENCE</scope>
</reference>
<sequence>MQLSEAETSGKMTPTASFTLYMQHDALCDVAEPGATLSAVGLRTDLWDQHFRYSPRASPPSAHLCFCSI</sequence>
<evidence type="ECO:0000313" key="1">
    <source>
        <dbReference type="EMBL" id="JAH95275.1"/>
    </source>
</evidence>
<dbReference type="EMBL" id="GBXM01013302">
    <property type="protein sequence ID" value="JAH95275.1"/>
    <property type="molecule type" value="Transcribed_RNA"/>
</dbReference>
<name>A0A0E9X092_ANGAN</name>
<dbReference type="AlphaFoldDB" id="A0A0E9X092"/>
<organism evidence="1">
    <name type="scientific">Anguilla anguilla</name>
    <name type="common">European freshwater eel</name>
    <name type="synonym">Muraena anguilla</name>
    <dbReference type="NCBI Taxonomy" id="7936"/>
    <lineage>
        <taxon>Eukaryota</taxon>
        <taxon>Metazoa</taxon>
        <taxon>Chordata</taxon>
        <taxon>Craniata</taxon>
        <taxon>Vertebrata</taxon>
        <taxon>Euteleostomi</taxon>
        <taxon>Actinopterygii</taxon>
        <taxon>Neopterygii</taxon>
        <taxon>Teleostei</taxon>
        <taxon>Anguilliformes</taxon>
        <taxon>Anguillidae</taxon>
        <taxon>Anguilla</taxon>
    </lineage>
</organism>
<proteinExistence type="predicted"/>
<reference evidence="1" key="1">
    <citation type="submission" date="2014-11" db="EMBL/GenBank/DDBJ databases">
        <authorList>
            <person name="Amaro Gonzalez C."/>
        </authorList>
    </citation>
    <scope>NUCLEOTIDE SEQUENCE</scope>
</reference>